<dbReference type="AlphaFoldDB" id="A0A382WYG1"/>
<name>A0A382WYG1_9ZZZZ</name>
<reference evidence="2" key="1">
    <citation type="submission" date="2018-05" db="EMBL/GenBank/DDBJ databases">
        <authorList>
            <person name="Lanie J.A."/>
            <person name="Ng W.-L."/>
            <person name="Kazmierczak K.M."/>
            <person name="Andrzejewski T.M."/>
            <person name="Davidsen T.M."/>
            <person name="Wayne K.J."/>
            <person name="Tettelin H."/>
            <person name="Glass J.I."/>
            <person name="Rusch D."/>
            <person name="Podicherti R."/>
            <person name="Tsui H.-C.T."/>
            <person name="Winkler M.E."/>
        </authorList>
    </citation>
    <scope>NUCLEOTIDE SEQUENCE</scope>
</reference>
<feature type="domain" description="MobA-like NTP transferase" evidence="1">
    <location>
        <begin position="1"/>
        <end position="151"/>
    </location>
</feature>
<evidence type="ECO:0000313" key="2">
    <source>
        <dbReference type="EMBL" id="SVD63649.1"/>
    </source>
</evidence>
<accession>A0A382WYG1</accession>
<dbReference type="EMBL" id="UINC01163372">
    <property type="protein sequence ID" value="SVD63649.1"/>
    <property type="molecule type" value="Genomic_DNA"/>
</dbReference>
<dbReference type="GO" id="GO:0016779">
    <property type="term" value="F:nucleotidyltransferase activity"/>
    <property type="evidence" value="ECO:0007669"/>
    <property type="project" value="UniProtKB-ARBA"/>
</dbReference>
<evidence type="ECO:0000259" key="1">
    <source>
        <dbReference type="Pfam" id="PF12804"/>
    </source>
</evidence>
<dbReference type="InterPro" id="IPR025877">
    <property type="entry name" value="MobA-like_NTP_Trfase"/>
</dbReference>
<dbReference type="SUPFAM" id="SSF53448">
    <property type="entry name" value="Nucleotide-diphospho-sugar transferases"/>
    <property type="match status" value="1"/>
</dbReference>
<sequence length="182" mass="20259">MGKENKLLMTLNEGEIIGQTCYTVLNSVLSPVIVVTGYMHDEVERVLPESVDQIVYNSSWESGMATSICAGISALPDDVDGNMIVMGDMPLVTVGTLDGLVNQFCIHEGDRIVYPLYSDRQANPVIFPRKYFSEILSSKGDRGCKKVLKQYPDDAIRIPINSDEVILDCDTKDDYFRIISKI</sequence>
<dbReference type="InterPro" id="IPR029044">
    <property type="entry name" value="Nucleotide-diphossugar_trans"/>
</dbReference>
<dbReference type="Gene3D" id="3.90.550.10">
    <property type="entry name" value="Spore Coat Polysaccharide Biosynthesis Protein SpsA, Chain A"/>
    <property type="match status" value="1"/>
</dbReference>
<dbReference type="CDD" id="cd04182">
    <property type="entry name" value="GT_2_like_f"/>
    <property type="match status" value="1"/>
</dbReference>
<dbReference type="PANTHER" id="PTHR43777">
    <property type="entry name" value="MOLYBDENUM COFACTOR CYTIDYLYLTRANSFERASE"/>
    <property type="match status" value="1"/>
</dbReference>
<proteinExistence type="predicted"/>
<dbReference type="Pfam" id="PF12804">
    <property type="entry name" value="NTP_transf_3"/>
    <property type="match status" value="1"/>
</dbReference>
<dbReference type="PANTHER" id="PTHR43777:SF1">
    <property type="entry name" value="MOLYBDENUM COFACTOR CYTIDYLYLTRANSFERASE"/>
    <property type="match status" value="1"/>
</dbReference>
<protein>
    <recommendedName>
        <fullName evidence="1">MobA-like NTP transferase domain-containing protein</fullName>
    </recommendedName>
</protein>
<organism evidence="2">
    <name type="scientific">marine metagenome</name>
    <dbReference type="NCBI Taxonomy" id="408172"/>
    <lineage>
        <taxon>unclassified sequences</taxon>
        <taxon>metagenomes</taxon>
        <taxon>ecological metagenomes</taxon>
    </lineage>
</organism>
<gene>
    <name evidence="2" type="ORF">METZ01_LOCUS416503</name>
</gene>